<organism evidence="1 2">
    <name type="scientific">Actinoplanes utahensis</name>
    <dbReference type="NCBI Taxonomy" id="1869"/>
    <lineage>
        <taxon>Bacteria</taxon>
        <taxon>Bacillati</taxon>
        <taxon>Actinomycetota</taxon>
        <taxon>Actinomycetes</taxon>
        <taxon>Micromonosporales</taxon>
        <taxon>Micromonosporaceae</taxon>
        <taxon>Actinoplanes</taxon>
    </lineage>
</organism>
<reference evidence="1 2" key="1">
    <citation type="submission" date="2014-10" db="EMBL/GenBank/DDBJ databases">
        <title>Draft genome sequence of Actinoplanes utahensis NRRL 12052.</title>
        <authorList>
            <person name="Velasco-Bucheli B."/>
            <person name="del Cerro C."/>
            <person name="Hormigo D."/>
            <person name="Garcia J.L."/>
            <person name="Acebal C."/>
            <person name="Arroyo M."/>
            <person name="de la Mata I."/>
        </authorList>
    </citation>
    <scope>NUCLEOTIDE SEQUENCE [LARGE SCALE GENOMIC DNA]</scope>
    <source>
        <strain evidence="1 2">NRRL 12052</strain>
    </source>
</reference>
<name>A0A0A6UNY0_ACTUT</name>
<protein>
    <submittedName>
        <fullName evidence="1">Uncharacterized protein</fullName>
    </submittedName>
</protein>
<dbReference type="AlphaFoldDB" id="A0A0A6UNY0"/>
<sequence length="184" mass="20099">MATFMLPADVAAFSEVVAEPIADLASWETHDRTAGVVLHNSLSEALLHNGVQAFLRLLGREGGTVGPLIQYLHTSVFTKDEDLLAATGGRYRPLGGEGEKMEPGRLAFKWFPEDQTDCVRRDFVVLVDLAWKALQKVTSPHVTTVDGKPLRRYRVGPAAKAWALKHPECVLRDGGLVLKVKDGG</sequence>
<gene>
    <name evidence="1" type="ORF">MB27_08505</name>
</gene>
<proteinExistence type="predicted"/>
<keyword evidence="2" id="KW-1185">Reference proteome</keyword>
<accession>A0A0A6UNY0</accession>
<dbReference type="EMBL" id="JRTT01000008">
    <property type="protein sequence ID" value="KHD77825.1"/>
    <property type="molecule type" value="Genomic_DNA"/>
</dbReference>
<evidence type="ECO:0000313" key="1">
    <source>
        <dbReference type="EMBL" id="KHD77825.1"/>
    </source>
</evidence>
<dbReference type="Proteomes" id="UP000054537">
    <property type="component" value="Unassembled WGS sequence"/>
</dbReference>
<dbReference type="STRING" id="1869.MB27_08505"/>
<comment type="caution">
    <text evidence="1">The sequence shown here is derived from an EMBL/GenBank/DDBJ whole genome shotgun (WGS) entry which is preliminary data.</text>
</comment>
<evidence type="ECO:0000313" key="2">
    <source>
        <dbReference type="Proteomes" id="UP000054537"/>
    </source>
</evidence>